<name>A0ABV3SIJ4_9HYPH</name>
<evidence type="ECO:0000313" key="2">
    <source>
        <dbReference type="Proteomes" id="UP001556692"/>
    </source>
</evidence>
<organism evidence="1 2">
    <name type="scientific">Aquibium pacificus</name>
    <dbReference type="NCBI Taxonomy" id="3153579"/>
    <lineage>
        <taxon>Bacteria</taxon>
        <taxon>Pseudomonadati</taxon>
        <taxon>Pseudomonadota</taxon>
        <taxon>Alphaproteobacteria</taxon>
        <taxon>Hyphomicrobiales</taxon>
        <taxon>Phyllobacteriaceae</taxon>
        <taxon>Aquibium</taxon>
    </lineage>
</organism>
<protein>
    <submittedName>
        <fullName evidence="1">Uncharacterized protein</fullName>
    </submittedName>
</protein>
<sequence>MASFTSTNSSDPTTSAIDAFSVGEGIHAESTSSNVAAVAAFQQATGPGTTGAAVFALTNGDGPGTYTEAKGKGDALVARQTALDSTGAAVSAVVAGQGHAVFAKVDNPNGTGMALWAEHTGGPGHVVAQFHGDVVVTGDVSFPGMDCAEEFLVLGSQIAEPGTLMVIGADGVLETSTMAYDRKVVGVVAGAGDLKPGIVMGKGRYLSAASRPIALVGRAWCKVDASHGAIGVGDLLTSSPTAGHAMIANDAKRAFGAVIGKALAPHAEGLGLVPILIALQ</sequence>
<accession>A0ABV3SIJ4</accession>
<proteinExistence type="predicted"/>
<gene>
    <name evidence="1" type="ORF">ABGN05_07210</name>
</gene>
<keyword evidence="2" id="KW-1185">Reference proteome</keyword>
<reference evidence="1 2" key="1">
    <citation type="submission" date="2024-05" db="EMBL/GenBank/DDBJ databases">
        <authorList>
            <person name="Jiang F."/>
        </authorList>
    </citation>
    <scope>NUCLEOTIDE SEQUENCE [LARGE SCALE GENOMIC DNA]</scope>
    <source>
        <strain evidence="1 2">LZ166</strain>
    </source>
</reference>
<evidence type="ECO:0000313" key="1">
    <source>
        <dbReference type="EMBL" id="MEX0405440.1"/>
    </source>
</evidence>
<dbReference type="EMBL" id="JBDPGJ010000002">
    <property type="protein sequence ID" value="MEX0405440.1"/>
    <property type="molecule type" value="Genomic_DNA"/>
</dbReference>
<dbReference type="Proteomes" id="UP001556692">
    <property type="component" value="Unassembled WGS sequence"/>
</dbReference>
<comment type="caution">
    <text evidence="1">The sequence shown here is derived from an EMBL/GenBank/DDBJ whole genome shotgun (WGS) entry which is preliminary data.</text>
</comment>
<dbReference type="RefSeq" id="WP_367953337.1">
    <property type="nucleotide sequence ID" value="NZ_JBDPGJ010000002.1"/>
</dbReference>